<dbReference type="PANTHER" id="PTHR30336:SF20">
    <property type="entry name" value="DUF218 DOMAIN-CONTAINING PROTEIN"/>
    <property type="match status" value="1"/>
</dbReference>
<dbReference type="OrthoDB" id="9782395at2"/>
<evidence type="ECO:0000313" key="2">
    <source>
        <dbReference type="EMBL" id="SPE27608.1"/>
    </source>
</evidence>
<dbReference type="InterPro" id="IPR014729">
    <property type="entry name" value="Rossmann-like_a/b/a_fold"/>
</dbReference>
<dbReference type="AlphaFoldDB" id="A0A2N9LWK1"/>
<dbReference type="CDD" id="cd06259">
    <property type="entry name" value="YdcF-like"/>
    <property type="match status" value="1"/>
</dbReference>
<evidence type="ECO:0000313" key="3">
    <source>
        <dbReference type="Proteomes" id="UP000239735"/>
    </source>
</evidence>
<accession>A0A2N9LWK1</accession>
<dbReference type="Gene3D" id="3.40.50.620">
    <property type="entry name" value="HUPs"/>
    <property type="match status" value="1"/>
</dbReference>
<evidence type="ECO:0000259" key="1">
    <source>
        <dbReference type="Pfam" id="PF02698"/>
    </source>
</evidence>
<proteinExistence type="predicted"/>
<organism evidence="2 3">
    <name type="scientific">Candidatus Sulfuritelmatomonas gaucii</name>
    <dbReference type="NCBI Taxonomy" id="2043161"/>
    <lineage>
        <taxon>Bacteria</taxon>
        <taxon>Pseudomonadati</taxon>
        <taxon>Acidobacteriota</taxon>
        <taxon>Terriglobia</taxon>
        <taxon>Terriglobales</taxon>
        <taxon>Acidobacteriaceae</taxon>
        <taxon>Candidatus Sulfuritelmatomonas</taxon>
    </lineage>
</organism>
<gene>
    <name evidence="2" type="ORF">SBA5_60015</name>
</gene>
<dbReference type="EMBL" id="OKRB01000119">
    <property type="protein sequence ID" value="SPE27608.1"/>
    <property type="molecule type" value="Genomic_DNA"/>
</dbReference>
<sequence>MSAESKPKRRKLALILVLSLVSALLVGAAVWCYRVYGQIQLYALQDQAAPADAIGVLGAAEYDGRPSPVYRARLDHALVLYHRGFAPLIITLGGPGGDQYNEGSVGADYLISKGVPEQDIIAETESRNTEESARRIAVLAQVNGLHRLVIVSDATHMFRIHAICSAEGLDVLTSPRPSSAVEDRTLEAERIAHEILSYTFWRLHLH</sequence>
<dbReference type="PANTHER" id="PTHR30336">
    <property type="entry name" value="INNER MEMBRANE PROTEIN, PROBABLE PERMEASE"/>
    <property type="match status" value="1"/>
</dbReference>
<dbReference type="InterPro" id="IPR051599">
    <property type="entry name" value="Cell_Envelope_Assoc"/>
</dbReference>
<name>A0A2N9LWK1_9BACT</name>
<reference evidence="3" key="1">
    <citation type="submission" date="2018-02" db="EMBL/GenBank/DDBJ databases">
        <authorList>
            <person name="Hausmann B."/>
        </authorList>
    </citation>
    <scope>NUCLEOTIDE SEQUENCE [LARGE SCALE GENOMIC DNA]</scope>
    <source>
        <strain evidence="3">Peat soil MAG SbA5</strain>
    </source>
</reference>
<dbReference type="Pfam" id="PF02698">
    <property type="entry name" value="DUF218"/>
    <property type="match status" value="1"/>
</dbReference>
<feature type="domain" description="DUF218" evidence="1">
    <location>
        <begin position="52"/>
        <end position="196"/>
    </location>
</feature>
<dbReference type="InterPro" id="IPR003848">
    <property type="entry name" value="DUF218"/>
</dbReference>
<dbReference type="GO" id="GO:0005886">
    <property type="term" value="C:plasma membrane"/>
    <property type="evidence" value="ECO:0007669"/>
    <property type="project" value="TreeGrafter"/>
</dbReference>
<protein>
    <recommendedName>
        <fullName evidence="1">DUF218 domain-containing protein</fullName>
    </recommendedName>
</protein>
<dbReference type="Proteomes" id="UP000239735">
    <property type="component" value="Unassembled WGS sequence"/>
</dbReference>